<dbReference type="SUPFAM" id="SSF55729">
    <property type="entry name" value="Acyl-CoA N-acyltransferases (Nat)"/>
    <property type="match status" value="1"/>
</dbReference>
<reference evidence="2 3" key="1">
    <citation type="submission" date="2015-11" db="EMBL/GenBank/DDBJ databases">
        <title>Genomic analysis of 38 Legionella species identifies large and diverse effector repertoires.</title>
        <authorList>
            <person name="Burstein D."/>
            <person name="Amaro F."/>
            <person name="Zusman T."/>
            <person name="Lifshitz Z."/>
            <person name="Cohen O."/>
            <person name="Gilbert J.A."/>
            <person name="Pupko T."/>
            <person name="Shuman H.A."/>
            <person name="Segal G."/>
        </authorList>
    </citation>
    <scope>NUCLEOTIDE SEQUENCE [LARGE SCALE GENOMIC DNA]</scope>
    <source>
        <strain evidence="2 3">WIGA</strain>
    </source>
</reference>
<protein>
    <submittedName>
        <fullName evidence="2">GNAT family acetyltransferase</fullName>
    </submittedName>
</protein>
<proteinExistence type="predicted"/>
<dbReference type="Gene3D" id="3.40.630.30">
    <property type="match status" value="1"/>
</dbReference>
<dbReference type="Proteomes" id="UP000054695">
    <property type="component" value="Unassembled WGS sequence"/>
</dbReference>
<accession>A0A0W0RRG4</accession>
<dbReference type="Pfam" id="PF13508">
    <property type="entry name" value="Acetyltransf_7"/>
    <property type="match status" value="1"/>
</dbReference>
<keyword evidence="2" id="KW-0808">Transferase</keyword>
<evidence type="ECO:0000313" key="3">
    <source>
        <dbReference type="Proteomes" id="UP000054695"/>
    </source>
</evidence>
<dbReference type="PROSITE" id="PS51186">
    <property type="entry name" value="GNAT"/>
    <property type="match status" value="1"/>
</dbReference>
<gene>
    <name evidence="2" type="ORF">Lboz_2292</name>
</gene>
<dbReference type="GO" id="GO:0016747">
    <property type="term" value="F:acyltransferase activity, transferring groups other than amino-acyl groups"/>
    <property type="evidence" value="ECO:0007669"/>
    <property type="project" value="InterPro"/>
</dbReference>
<evidence type="ECO:0000313" key="2">
    <source>
        <dbReference type="EMBL" id="KTC73646.1"/>
    </source>
</evidence>
<dbReference type="OrthoDB" id="5916960at2"/>
<organism evidence="2 3">
    <name type="scientific">Legionella bozemanae</name>
    <name type="common">Fluoribacter bozemanae</name>
    <dbReference type="NCBI Taxonomy" id="447"/>
    <lineage>
        <taxon>Bacteria</taxon>
        <taxon>Pseudomonadati</taxon>
        <taxon>Pseudomonadota</taxon>
        <taxon>Gammaproteobacteria</taxon>
        <taxon>Legionellales</taxon>
        <taxon>Legionellaceae</taxon>
        <taxon>Legionella</taxon>
    </lineage>
</organism>
<keyword evidence="3" id="KW-1185">Reference proteome</keyword>
<dbReference type="EMBL" id="LNXU01000019">
    <property type="protein sequence ID" value="KTC73646.1"/>
    <property type="molecule type" value="Genomic_DNA"/>
</dbReference>
<feature type="domain" description="N-acetyltransferase" evidence="1">
    <location>
        <begin position="3"/>
        <end position="155"/>
    </location>
</feature>
<dbReference type="PATRIC" id="fig|447.4.peg.2426"/>
<dbReference type="InterPro" id="IPR016181">
    <property type="entry name" value="Acyl_CoA_acyltransferase"/>
</dbReference>
<evidence type="ECO:0000259" key="1">
    <source>
        <dbReference type="PROSITE" id="PS51186"/>
    </source>
</evidence>
<dbReference type="InterPro" id="IPR000182">
    <property type="entry name" value="GNAT_dom"/>
</dbReference>
<sequence length="155" mass="18127">MKIIIEQILPEHAATLCEQITKDLPEYFGLLECNDHYIKGVRSRINFAAKTAEEMYVGLLSLDFPYPNTSSIYWMAVFAQWQGKNIGSMLIDKASQYAKKQKASTMTVETLSPQESDENYLETYHFYEKQGFQPLFNLKPEGYIWNMVYMVKYLY</sequence>
<dbReference type="AlphaFoldDB" id="A0A0W0RRG4"/>
<dbReference type="CDD" id="cd04301">
    <property type="entry name" value="NAT_SF"/>
    <property type="match status" value="1"/>
</dbReference>
<dbReference type="STRING" id="447.Lboz_2292"/>
<name>A0A0W0RRG4_LEGBO</name>
<comment type="caution">
    <text evidence="2">The sequence shown here is derived from an EMBL/GenBank/DDBJ whole genome shotgun (WGS) entry which is preliminary data.</text>
</comment>
<dbReference type="RefSeq" id="WP_058459892.1">
    <property type="nucleotide sequence ID" value="NZ_CAAAIY010000006.1"/>
</dbReference>